<evidence type="ECO:0000313" key="2">
    <source>
        <dbReference type="EMBL" id="RLV99797.1"/>
    </source>
</evidence>
<dbReference type="Proteomes" id="UP000276834">
    <property type="component" value="Unassembled WGS sequence"/>
</dbReference>
<protein>
    <submittedName>
        <fullName evidence="2">Uncharacterized protein</fullName>
    </submittedName>
</protein>
<dbReference type="AlphaFoldDB" id="A0A3L8SCN0"/>
<keyword evidence="3" id="KW-1185">Reference proteome</keyword>
<evidence type="ECO:0000256" key="1">
    <source>
        <dbReference type="SAM" id="MobiDB-lite"/>
    </source>
</evidence>
<evidence type="ECO:0000313" key="3">
    <source>
        <dbReference type="Proteomes" id="UP000276834"/>
    </source>
</evidence>
<name>A0A3L8SCN0_CHLGU</name>
<proteinExistence type="predicted"/>
<comment type="caution">
    <text evidence="2">The sequence shown here is derived from an EMBL/GenBank/DDBJ whole genome shotgun (WGS) entry which is preliminary data.</text>
</comment>
<organism evidence="2 3">
    <name type="scientific">Chloebia gouldiae</name>
    <name type="common">Gouldian finch</name>
    <name type="synonym">Erythrura gouldiae</name>
    <dbReference type="NCBI Taxonomy" id="44316"/>
    <lineage>
        <taxon>Eukaryota</taxon>
        <taxon>Metazoa</taxon>
        <taxon>Chordata</taxon>
        <taxon>Craniata</taxon>
        <taxon>Vertebrata</taxon>
        <taxon>Euteleostomi</taxon>
        <taxon>Archelosauria</taxon>
        <taxon>Archosauria</taxon>
        <taxon>Dinosauria</taxon>
        <taxon>Saurischia</taxon>
        <taxon>Theropoda</taxon>
        <taxon>Coelurosauria</taxon>
        <taxon>Aves</taxon>
        <taxon>Neognathae</taxon>
        <taxon>Neoaves</taxon>
        <taxon>Telluraves</taxon>
        <taxon>Australaves</taxon>
        <taxon>Passeriformes</taxon>
        <taxon>Passeroidea</taxon>
        <taxon>Passeridae</taxon>
        <taxon>Chloebia</taxon>
    </lineage>
</organism>
<feature type="compositionally biased region" description="Polar residues" evidence="1">
    <location>
        <begin position="95"/>
        <end position="105"/>
    </location>
</feature>
<reference evidence="2 3" key="1">
    <citation type="journal article" date="2018" name="Proc. R. Soc. B">
        <title>A non-coding region near Follistatin controls head colour polymorphism in the Gouldian finch.</title>
        <authorList>
            <person name="Toomey M.B."/>
            <person name="Marques C.I."/>
            <person name="Andrade P."/>
            <person name="Araujo P.M."/>
            <person name="Sabatino S."/>
            <person name="Gazda M.A."/>
            <person name="Afonso S."/>
            <person name="Lopes R.J."/>
            <person name="Corbo J.C."/>
            <person name="Carneiro M."/>
        </authorList>
    </citation>
    <scope>NUCLEOTIDE SEQUENCE [LARGE SCALE GENOMIC DNA]</scope>
    <source>
        <strain evidence="2">Red01</strain>
        <tissue evidence="2">Muscle</tissue>
    </source>
</reference>
<sequence length="137" mass="14181">MPGSLSRVDKPSVPHSSVVQLLSPDDSLHSFVTSQCAISRKGPAQLPGSGSIPTAAPDSAWGYLTMRMCPGKEEPGTLQIHLNLEGEPGVATPGALSSSRGNSGKFQRGSWIHNSLPGVSSTGDTKRSTESIPQGMG</sequence>
<accession>A0A3L8SCN0</accession>
<gene>
    <name evidence="2" type="ORF">DV515_00009373</name>
</gene>
<dbReference type="EMBL" id="QUSF01000030">
    <property type="protein sequence ID" value="RLV99797.1"/>
    <property type="molecule type" value="Genomic_DNA"/>
</dbReference>
<feature type="region of interest" description="Disordered" evidence="1">
    <location>
        <begin position="89"/>
        <end position="137"/>
    </location>
</feature>
<dbReference type="OrthoDB" id="10656149at2759"/>